<feature type="disulfide bond" evidence="8">
    <location>
        <begin position="163"/>
        <end position="175"/>
    </location>
</feature>
<evidence type="ECO:0000313" key="9">
    <source>
        <dbReference type="EMBL" id="CAG2053446.1"/>
    </source>
</evidence>
<dbReference type="InterPro" id="IPR036055">
    <property type="entry name" value="LDL_receptor-like_sf"/>
</dbReference>
<feature type="disulfide bond" evidence="8">
    <location>
        <begin position="120"/>
        <end position="132"/>
    </location>
</feature>
<comment type="caution">
    <text evidence="9">The sequence shown here is derived from an EMBL/GenBank/DDBJ whole genome shotgun (WGS) entry which is preliminary data.</text>
</comment>
<dbReference type="PROSITE" id="PS01209">
    <property type="entry name" value="LDLRA_1"/>
    <property type="match status" value="2"/>
</dbReference>
<dbReference type="Pfam" id="PF00057">
    <property type="entry name" value="Ldl_recept_a"/>
    <property type="match status" value="4"/>
</dbReference>
<feature type="disulfide bond" evidence="8">
    <location>
        <begin position="98"/>
        <end position="113"/>
    </location>
</feature>
<keyword evidence="7 8" id="KW-1015">Disulfide bond</keyword>
<keyword evidence="6" id="KW-0472">Membrane</keyword>
<dbReference type="SUPFAM" id="SSF57424">
    <property type="entry name" value="LDL receptor-like module"/>
    <property type="match status" value="4"/>
</dbReference>
<dbReference type="PROSITE" id="PS50068">
    <property type="entry name" value="LDLRA_2"/>
    <property type="match status" value="4"/>
</dbReference>
<feature type="disulfide bond" evidence="8">
    <location>
        <begin position="79"/>
        <end position="91"/>
    </location>
</feature>
<keyword evidence="3" id="KW-0812">Transmembrane</keyword>
<feature type="disulfide bond" evidence="8">
    <location>
        <begin position="127"/>
        <end position="145"/>
    </location>
</feature>
<dbReference type="Proteomes" id="UP001153148">
    <property type="component" value="Unassembled WGS sequence"/>
</dbReference>
<keyword evidence="5" id="KW-1133">Transmembrane helix</keyword>
<feature type="disulfide bond" evidence="8">
    <location>
        <begin position="139"/>
        <end position="154"/>
    </location>
</feature>
<evidence type="ECO:0000256" key="1">
    <source>
        <dbReference type="ARBA" id="ARBA00004167"/>
    </source>
</evidence>
<dbReference type="PANTHER" id="PTHR24270">
    <property type="entry name" value="LOW-DENSITY LIPOPROTEIN RECEPTOR-RELATED"/>
    <property type="match status" value="1"/>
</dbReference>
<protein>
    <submittedName>
        <fullName evidence="9">Uncharacterized protein</fullName>
    </submittedName>
</protein>
<dbReference type="PRINTS" id="PR00261">
    <property type="entry name" value="LDLRECEPTOR"/>
</dbReference>
<dbReference type="InterPro" id="IPR002172">
    <property type="entry name" value="LDrepeatLR_classA_rpt"/>
</dbReference>
<feature type="disulfide bond" evidence="8">
    <location>
        <begin position="15"/>
        <end position="27"/>
    </location>
</feature>
<dbReference type="SMART" id="SM00192">
    <property type="entry name" value="LDLa"/>
    <property type="match status" value="4"/>
</dbReference>
<evidence type="ECO:0000256" key="5">
    <source>
        <dbReference type="ARBA" id="ARBA00022989"/>
    </source>
</evidence>
<dbReference type="InterPro" id="IPR050685">
    <property type="entry name" value="LDLR"/>
</dbReference>
<evidence type="ECO:0000256" key="8">
    <source>
        <dbReference type="PROSITE-ProRule" id="PRU00124"/>
    </source>
</evidence>
<dbReference type="EMBL" id="CAJPIN010000386">
    <property type="protein sequence ID" value="CAG2053446.1"/>
    <property type="molecule type" value="Genomic_DNA"/>
</dbReference>
<accession>A0ABN7NC71</accession>
<evidence type="ECO:0000256" key="6">
    <source>
        <dbReference type="ARBA" id="ARBA00023136"/>
    </source>
</evidence>
<dbReference type="InterPro" id="IPR023415">
    <property type="entry name" value="LDLR_class-A_CS"/>
</dbReference>
<comment type="subcellular location">
    <subcellularLocation>
        <location evidence="2">Endomembrane system</location>
    </subcellularLocation>
    <subcellularLocation>
        <location evidence="1">Membrane</location>
        <topology evidence="1">Single-pass membrane protein</topology>
    </subcellularLocation>
</comment>
<feature type="disulfide bond" evidence="8">
    <location>
        <begin position="22"/>
        <end position="40"/>
    </location>
</feature>
<evidence type="ECO:0000256" key="2">
    <source>
        <dbReference type="ARBA" id="ARBA00004308"/>
    </source>
</evidence>
<organism evidence="9 10">
    <name type="scientific">Timema podura</name>
    <name type="common">Walking stick</name>
    <dbReference type="NCBI Taxonomy" id="61482"/>
    <lineage>
        <taxon>Eukaryota</taxon>
        <taxon>Metazoa</taxon>
        <taxon>Ecdysozoa</taxon>
        <taxon>Arthropoda</taxon>
        <taxon>Hexapoda</taxon>
        <taxon>Insecta</taxon>
        <taxon>Pterygota</taxon>
        <taxon>Neoptera</taxon>
        <taxon>Polyneoptera</taxon>
        <taxon>Phasmatodea</taxon>
        <taxon>Timematodea</taxon>
        <taxon>Timematoidea</taxon>
        <taxon>Timematidae</taxon>
        <taxon>Timema</taxon>
    </lineage>
</organism>
<gene>
    <name evidence="9" type="ORF">TPAB3V08_LOCUS501</name>
</gene>
<evidence type="ECO:0000256" key="3">
    <source>
        <dbReference type="ARBA" id="ARBA00022692"/>
    </source>
</evidence>
<evidence type="ECO:0000313" key="10">
    <source>
        <dbReference type="Proteomes" id="UP001153148"/>
    </source>
</evidence>
<proteinExistence type="predicted"/>
<feature type="disulfide bond" evidence="8">
    <location>
        <begin position="34"/>
        <end position="49"/>
    </location>
</feature>
<evidence type="ECO:0000256" key="4">
    <source>
        <dbReference type="ARBA" id="ARBA00022737"/>
    </source>
</evidence>
<name>A0ABN7NC71_TIMPD</name>
<sequence length="321" mass="35144">MLSFTDEGWGDRANCTLSQFRCRDGRCVDLSRKCDGNQDCGDASDEDDCDLANKLDLTSLKSPSRRRLDGKLGEIVAPCPGSDFTCLDGSCVPMSRRCDGTIDCPNGADEAECEDIKTQCKPGEFRCRDGVCISDTYVCDNVSDCGDLSDEQDCPVKKNATTCRPDEITCGDGKCVDQSRKCDRIFDCIDGLDERDCVVAFPCLCVCADCMLALHPVKVYAAPVSSGVRMGLVSQKTNVVIRLETVGTDLMSSTVRFAGEMSSRVVIEHVWKDRSGAMVIPSVGMEAMRETAQVVWAFYPCIRSTTLFHCSDYDIGFTQVK</sequence>
<feature type="disulfide bond" evidence="8">
    <location>
        <begin position="182"/>
        <end position="197"/>
    </location>
</feature>
<dbReference type="CDD" id="cd00112">
    <property type="entry name" value="LDLa"/>
    <property type="match status" value="4"/>
</dbReference>
<dbReference type="Gene3D" id="4.10.400.10">
    <property type="entry name" value="Low-density Lipoprotein Receptor"/>
    <property type="match status" value="4"/>
</dbReference>
<feature type="disulfide bond" evidence="8">
    <location>
        <begin position="170"/>
        <end position="188"/>
    </location>
</feature>
<evidence type="ECO:0000256" key="7">
    <source>
        <dbReference type="ARBA" id="ARBA00023157"/>
    </source>
</evidence>
<keyword evidence="10" id="KW-1185">Reference proteome</keyword>
<feature type="disulfide bond" evidence="8">
    <location>
        <begin position="86"/>
        <end position="104"/>
    </location>
</feature>
<keyword evidence="4" id="KW-0677">Repeat</keyword>
<reference evidence="9" key="1">
    <citation type="submission" date="2021-03" db="EMBL/GenBank/DDBJ databases">
        <authorList>
            <person name="Tran Van P."/>
        </authorList>
    </citation>
    <scope>NUCLEOTIDE SEQUENCE</scope>
</reference>